<evidence type="ECO:0000313" key="4">
    <source>
        <dbReference type="Proteomes" id="UP000011668"/>
    </source>
</evidence>
<evidence type="ECO:0000313" key="3">
    <source>
        <dbReference type="EMBL" id="ELU43821.1"/>
    </source>
</evidence>
<dbReference type="Proteomes" id="UP000011668">
    <property type="component" value="Unassembled WGS sequence"/>
</dbReference>
<accession>L8X0J9</accession>
<gene>
    <name evidence="3" type="ORF">AG1IA_02138</name>
</gene>
<organism evidence="3 4">
    <name type="scientific">Thanatephorus cucumeris (strain AG1-IA)</name>
    <name type="common">Rice sheath blight fungus</name>
    <name type="synonym">Rhizoctonia solani</name>
    <dbReference type="NCBI Taxonomy" id="983506"/>
    <lineage>
        <taxon>Eukaryota</taxon>
        <taxon>Fungi</taxon>
        <taxon>Dikarya</taxon>
        <taxon>Basidiomycota</taxon>
        <taxon>Agaricomycotina</taxon>
        <taxon>Agaricomycetes</taxon>
        <taxon>Cantharellales</taxon>
        <taxon>Ceratobasidiaceae</taxon>
        <taxon>Rhizoctonia</taxon>
        <taxon>Rhizoctonia solani AG-1</taxon>
    </lineage>
</organism>
<keyword evidence="2" id="KW-0732">Signal</keyword>
<name>L8X0J9_THACA</name>
<reference evidence="3 4" key="1">
    <citation type="journal article" date="2013" name="Nat. Commun.">
        <title>The evolution and pathogenic mechanisms of the rice sheath blight pathogen.</title>
        <authorList>
            <person name="Zheng A."/>
            <person name="Lin R."/>
            <person name="Xu L."/>
            <person name="Qin P."/>
            <person name="Tang C."/>
            <person name="Ai P."/>
            <person name="Zhang D."/>
            <person name="Liu Y."/>
            <person name="Sun Z."/>
            <person name="Feng H."/>
            <person name="Wang Y."/>
            <person name="Chen Y."/>
            <person name="Liang X."/>
            <person name="Fu R."/>
            <person name="Li Q."/>
            <person name="Zhang J."/>
            <person name="Yu X."/>
            <person name="Xie Z."/>
            <person name="Ding L."/>
            <person name="Guan P."/>
            <person name="Tang J."/>
            <person name="Liang Y."/>
            <person name="Wang S."/>
            <person name="Deng Q."/>
            <person name="Li S."/>
            <person name="Zhu J."/>
            <person name="Wang L."/>
            <person name="Liu H."/>
            <person name="Li P."/>
        </authorList>
    </citation>
    <scope>NUCLEOTIDE SEQUENCE [LARGE SCALE GENOMIC DNA]</scope>
    <source>
        <strain evidence="4">AG-1 IA</strain>
    </source>
</reference>
<feature type="chain" id="PRO_5003997701" evidence="2">
    <location>
        <begin position="28"/>
        <end position="168"/>
    </location>
</feature>
<dbReference type="AlphaFoldDB" id="L8X0J9"/>
<dbReference type="HOGENOM" id="CLU_1587603_0_0_1"/>
<proteinExistence type="predicted"/>
<evidence type="ECO:0000256" key="2">
    <source>
        <dbReference type="SAM" id="SignalP"/>
    </source>
</evidence>
<evidence type="ECO:0000256" key="1">
    <source>
        <dbReference type="SAM" id="MobiDB-lite"/>
    </source>
</evidence>
<dbReference type="EMBL" id="AFRT01000478">
    <property type="protein sequence ID" value="ELU43821.1"/>
    <property type="molecule type" value="Genomic_DNA"/>
</dbReference>
<feature type="signal peptide" evidence="2">
    <location>
        <begin position="1"/>
        <end position="27"/>
    </location>
</feature>
<protein>
    <submittedName>
        <fullName evidence="3">Uncharacterized protein</fullName>
    </submittedName>
</protein>
<keyword evidence="4" id="KW-1185">Reference proteome</keyword>
<sequence>MPPMQLPILSSHLVLVLQLSSIEPTRLLPIRERRQTAPSPRHRAKSRPNDPSVTRSYASLGSGPVLPPSPSVHLPFHSLVQPRSLAACSAPRLANPGVANPQATLLTIQSPVACPRPFVPHPAAHLPDTTPLVLHLCIPLRTERALAPASALDGARVLRVGIWRHGQR</sequence>
<comment type="caution">
    <text evidence="3">The sequence shown here is derived from an EMBL/GenBank/DDBJ whole genome shotgun (WGS) entry which is preliminary data.</text>
</comment>
<feature type="region of interest" description="Disordered" evidence="1">
    <location>
        <begin position="30"/>
        <end position="64"/>
    </location>
</feature>